<proteinExistence type="predicted"/>
<dbReference type="AlphaFoldDB" id="A0AAE5H777"/>
<accession>A0AAE5H777</accession>
<protein>
    <recommendedName>
        <fullName evidence="3">Apea-like HEPN domain-containing protein</fullName>
    </recommendedName>
</protein>
<sequence length="580" mass="68759">MNINFIGTGIKKEEDDIVFLICENIKTRITGINNEIEVEYNYRTLNEELYRDVDEEDEVLFVESNININKLNIKIDLKKLTYEDDKVNIFVNIVYTNSTIEEDENISEEQQNFMYKVKIAISKAVSKYVNSINWIYDDQNGYMSQKLYLKVYELENKFRGLINEYMLKQFGEDWFVSKISREFNNKSQDYGEWYNSRYKKLNYIKSELFNLQTRDLINMLKVSYENENLSQVDSQVNSIKNILRDNADKIINKEILDEKTLWEQYFKQILGDDMEEIWSEFSNMRNIIAHNKVISIEFYDDMATKIEELNTILERSRESINIRIKSQEEKLVKKQIEEEYSELILSEIDFNNYDDDDDVIDRIFNDGELGHLYCVVEEKAKELKNCYEELRDLLDEINLDYDGEDDLLEFKERLLIVNDVFNDDNKTILSELINITNKVNIIQEIANCLSGIRNNKMNQLEKCIESISWNDEFSDENNIFSYRTLNDDLFNVDINGWFSIGRGEASEIYIDYTKNNQIIERGGIDISFGDYEPHEDGYYMPIQEQYFNVNIEKLYIKIEENVCEITNSINAITGKISNII</sequence>
<comment type="caution">
    <text evidence="1">The sequence shown here is derived from an EMBL/GenBank/DDBJ whole genome shotgun (WGS) entry which is preliminary data.</text>
</comment>
<evidence type="ECO:0000313" key="1">
    <source>
        <dbReference type="EMBL" id="NSB15655.1"/>
    </source>
</evidence>
<dbReference type="RefSeq" id="WP_077854158.1">
    <property type="nucleotide sequence ID" value="NZ_JABTDW010000001.1"/>
</dbReference>
<name>A0AAE5H777_CLOBE</name>
<dbReference type="EMBL" id="JABTDW010000001">
    <property type="protein sequence ID" value="NSB15655.1"/>
    <property type="molecule type" value="Genomic_DNA"/>
</dbReference>
<gene>
    <name evidence="1" type="ORF">BCD95_003914</name>
</gene>
<evidence type="ECO:0000313" key="2">
    <source>
        <dbReference type="Proteomes" id="UP000822184"/>
    </source>
</evidence>
<organism evidence="1 2">
    <name type="scientific">Clostridium beijerinckii</name>
    <name type="common">Clostridium MP</name>
    <dbReference type="NCBI Taxonomy" id="1520"/>
    <lineage>
        <taxon>Bacteria</taxon>
        <taxon>Bacillati</taxon>
        <taxon>Bacillota</taxon>
        <taxon>Clostridia</taxon>
        <taxon>Eubacteriales</taxon>
        <taxon>Clostridiaceae</taxon>
        <taxon>Clostridium</taxon>
    </lineage>
</organism>
<evidence type="ECO:0008006" key="3">
    <source>
        <dbReference type="Google" id="ProtNLM"/>
    </source>
</evidence>
<dbReference type="Proteomes" id="UP000822184">
    <property type="component" value="Unassembled WGS sequence"/>
</dbReference>
<reference evidence="1" key="1">
    <citation type="submission" date="2020-06" db="EMBL/GenBank/DDBJ databases">
        <title>Genomic insights into acetone-butanol-ethanol (ABE) fermentation by sequencing solventogenic clostridia strains.</title>
        <authorList>
            <person name="Brown S."/>
        </authorList>
    </citation>
    <scope>NUCLEOTIDE SEQUENCE</scope>
    <source>
        <strain evidence="1">DJ123</strain>
    </source>
</reference>